<dbReference type="InterPro" id="IPR035107">
    <property type="entry name" value="tRNA_thiolation_TtcA_Ctu1"/>
</dbReference>
<dbReference type="PANTHER" id="PTHR11807">
    <property type="entry name" value="ATPASES OF THE PP SUPERFAMILY-RELATED"/>
    <property type="match status" value="1"/>
</dbReference>
<dbReference type="Pfam" id="PF01171">
    <property type="entry name" value="ATP_bind_3"/>
    <property type="match status" value="1"/>
</dbReference>
<feature type="binding site" evidence="2">
    <location>
        <position position="9"/>
    </location>
    <ligand>
        <name>Zn(2+)</name>
        <dbReference type="ChEBI" id="CHEBI:29105"/>
        <label>1</label>
    </ligand>
</feature>
<evidence type="ECO:0000259" key="4">
    <source>
        <dbReference type="Pfam" id="PF01171"/>
    </source>
</evidence>
<gene>
    <name evidence="5" type="ORF">EYH45_03730</name>
</gene>
<feature type="binding site" evidence="3">
    <location>
        <position position="168"/>
    </location>
    <ligand>
        <name>ATP</name>
        <dbReference type="ChEBI" id="CHEBI:30616"/>
    </ligand>
</feature>
<comment type="caution">
    <text evidence="5">The sequence shown here is derived from an EMBL/GenBank/DDBJ whole genome shotgun (WGS) entry which is preliminary data.</text>
</comment>
<dbReference type="PANTHER" id="PTHR11807:SF12">
    <property type="entry name" value="CYTOPLASMIC TRNA 2-THIOLATION PROTEIN 1"/>
    <property type="match status" value="1"/>
</dbReference>
<feature type="binding site" evidence="2">
    <location>
        <position position="295"/>
    </location>
    <ligand>
        <name>Zn(2+)</name>
        <dbReference type="ChEBI" id="CHEBI:29105"/>
        <label>2</label>
    </ligand>
</feature>
<feature type="binding site" evidence="3">
    <location>
        <position position="163"/>
    </location>
    <ligand>
        <name>ATP</name>
        <dbReference type="ChEBI" id="CHEBI:30616"/>
    </ligand>
</feature>
<dbReference type="AlphaFoldDB" id="A0A832ZYF8"/>
<dbReference type="GO" id="GO:0046872">
    <property type="term" value="F:metal ion binding"/>
    <property type="evidence" value="ECO:0007669"/>
    <property type="project" value="UniProtKB-KW"/>
</dbReference>
<keyword evidence="2" id="KW-0479">Metal-binding</keyword>
<dbReference type="InterPro" id="IPR011063">
    <property type="entry name" value="TilS/TtcA_N"/>
</dbReference>
<protein>
    <submittedName>
        <fullName evidence="5">Adenine nucleotide alpha hydrolase family protein</fullName>
    </submittedName>
</protein>
<feature type="binding site" evidence="2">
    <location>
        <position position="26"/>
    </location>
    <ligand>
        <name>Zn(2+)</name>
        <dbReference type="ChEBI" id="CHEBI:29105"/>
        <label>1</label>
    </ligand>
</feature>
<sequence length="309" mass="35287">MKLFKCSRCGRENPRYFVSHMKRALCKDCYISYFEKKVKNTFIKYNMYNVASKVGVALSGGKDSQALLRALYNVFPNLDMKGIYINLGISGYSSESEKAVRRLCGELGVDLITYNLKESGGFVIPDFKNSRIGRRMCGVCGTVKRYLLNRIAVENGLSTVATGHNLDDTVEVLFELYLNGKLEEAVRIRPVSLSTHRKLANRIKPLIELTDEEDLYYVDATDTPYHASWCPLVRGSRMVGRKELIREIEQKIPNYRHILFKSHVKRILPKLDKIVKPPELVECEVCGMPTVSRVCSFCRLTRRVLKLNA</sequence>
<evidence type="ECO:0000313" key="5">
    <source>
        <dbReference type="EMBL" id="HIQ29656.1"/>
    </source>
</evidence>
<feature type="binding site" evidence="3">
    <location>
        <position position="63"/>
    </location>
    <ligand>
        <name>ATP</name>
        <dbReference type="ChEBI" id="CHEBI:30616"/>
    </ligand>
</feature>
<reference evidence="5" key="1">
    <citation type="journal article" date="2020" name="ISME J.">
        <title>Gammaproteobacteria mediating utilization of methyl-, sulfur- and petroleum organic compounds in deep ocean hydrothermal plumes.</title>
        <authorList>
            <person name="Zhou Z."/>
            <person name="Liu Y."/>
            <person name="Pan J."/>
            <person name="Cron B.R."/>
            <person name="Toner B.M."/>
            <person name="Anantharaman K."/>
            <person name="Breier J.A."/>
            <person name="Dick G.J."/>
            <person name="Li M."/>
        </authorList>
    </citation>
    <scope>NUCLEOTIDE SEQUENCE</scope>
    <source>
        <strain evidence="5">SZUA-1515</strain>
    </source>
</reference>
<feature type="binding site" evidence="2">
    <location>
        <position position="283"/>
    </location>
    <ligand>
        <name>Zn(2+)</name>
        <dbReference type="ChEBI" id="CHEBI:29105"/>
        <label>2</label>
    </ligand>
</feature>
<dbReference type="GO" id="GO:0002144">
    <property type="term" value="C:cytosolic tRNA wobble base thiouridylase complex"/>
    <property type="evidence" value="ECO:0007669"/>
    <property type="project" value="TreeGrafter"/>
</dbReference>
<feature type="binding site" evidence="3">
    <location>
        <position position="85"/>
    </location>
    <ligand>
        <name>ATP</name>
        <dbReference type="ChEBI" id="CHEBI:30616"/>
    </ligand>
</feature>
<name>A0A832ZYF8_CALS0</name>
<accession>A0A832ZYF8</accession>
<dbReference type="InterPro" id="IPR014729">
    <property type="entry name" value="Rossmann-like_a/b/a_fold"/>
</dbReference>
<dbReference type="Proteomes" id="UP000608579">
    <property type="component" value="Unassembled WGS sequence"/>
</dbReference>
<dbReference type="GO" id="GO:0016787">
    <property type="term" value="F:hydrolase activity"/>
    <property type="evidence" value="ECO:0007669"/>
    <property type="project" value="UniProtKB-KW"/>
</dbReference>
<dbReference type="PIRSF" id="PIRSF004976">
    <property type="entry name" value="ATPase_YdaO"/>
    <property type="match status" value="1"/>
</dbReference>
<evidence type="ECO:0000313" key="6">
    <source>
        <dbReference type="Proteomes" id="UP000608579"/>
    </source>
</evidence>
<dbReference type="SUPFAM" id="SSF52402">
    <property type="entry name" value="Adenine nucleotide alpha hydrolases-like"/>
    <property type="match status" value="1"/>
</dbReference>
<feature type="binding site" evidence="3">
    <location>
        <begin position="57"/>
        <end position="59"/>
    </location>
    <ligand>
        <name>ATP</name>
        <dbReference type="ChEBI" id="CHEBI:30616"/>
    </ligand>
</feature>
<feature type="binding site" evidence="2">
    <location>
        <position position="29"/>
    </location>
    <ligand>
        <name>Zn(2+)</name>
        <dbReference type="ChEBI" id="CHEBI:29105"/>
        <label>1</label>
    </ligand>
</feature>
<dbReference type="Gene3D" id="3.40.50.620">
    <property type="entry name" value="HUPs"/>
    <property type="match status" value="1"/>
</dbReference>
<dbReference type="GO" id="GO:0000049">
    <property type="term" value="F:tRNA binding"/>
    <property type="evidence" value="ECO:0007669"/>
    <property type="project" value="TreeGrafter"/>
</dbReference>
<feature type="domain" description="tRNA(Ile)-lysidine/2-thiocytidine synthase N-terminal" evidence="4">
    <location>
        <begin position="54"/>
        <end position="222"/>
    </location>
</feature>
<organism evidence="5 6">
    <name type="scientific">Caldiarchaeum subterraneum</name>
    <dbReference type="NCBI Taxonomy" id="311458"/>
    <lineage>
        <taxon>Archaea</taxon>
        <taxon>Nitrososphaerota</taxon>
        <taxon>Candidatus Caldarchaeales</taxon>
        <taxon>Candidatus Caldarchaeaceae</taxon>
        <taxon>Candidatus Caldarchaeum</taxon>
    </lineage>
</organism>
<keyword evidence="5" id="KW-0378">Hydrolase</keyword>
<feature type="binding site" evidence="2">
    <location>
        <position position="298"/>
    </location>
    <ligand>
        <name>Zn(2+)</name>
        <dbReference type="ChEBI" id="CHEBI:29105"/>
        <label>2</label>
    </ligand>
</feature>
<keyword evidence="2" id="KW-0862">Zinc</keyword>
<evidence type="ECO:0000256" key="2">
    <source>
        <dbReference type="PIRSR" id="PIRSR004976-50"/>
    </source>
</evidence>
<keyword evidence="1" id="KW-0808">Transferase</keyword>
<keyword evidence="3" id="KW-0547">Nucleotide-binding</keyword>
<feature type="binding site" evidence="2">
    <location>
        <position position="6"/>
    </location>
    <ligand>
        <name>Zn(2+)</name>
        <dbReference type="ChEBI" id="CHEBI:29105"/>
        <label>1</label>
    </ligand>
</feature>
<dbReference type="EMBL" id="DQVM01000072">
    <property type="protein sequence ID" value="HIQ29656.1"/>
    <property type="molecule type" value="Genomic_DNA"/>
</dbReference>
<evidence type="ECO:0000256" key="3">
    <source>
        <dbReference type="PIRSR" id="PIRSR004976-51"/>
    </source>
</evidence>
<keyword evidence="3" id="KW-0067">ATP-binding</keyword>
<proteinExistence type="predicted"/>
<dbReference type="GO" id="GO:0016740">
    <property type="term" value="F:transferase activity"/>
    <property type="evidence" value="ECO:0007669"/>
    <property type="project" value="UniProtKB-KW"/>
</dbReference>
<evidence type="ECO:0000256" key="1">
    <source>
        <dbReference type="ARBA" id="ARBA00022679"/>
    </source>
</evidence>
<dbReference type="GO" id="GO:0002143">
    <property type="term" value="P:tRNA wobble position uridine thiolation"/>
    <property type="evidence" value="ECO:0007669"/>
    <property type="project" value="TreeGrafter"/>
</dbReference>
<feature type="binding site" evidence="2">
    <location>
        <position position="286"/>
    </location>
    <ligand>
        <name>Zn(2+)</name>
        <dbReference type="ChEBI" id="CHEBI:29105"/>
        <label>2</label>
    </ligand>
</feature>
<dbReference type="GO" id="GO:0005524">
    <property type="term" value="F:ATP binding"/>
    <property type="evidence" value="ECO:0007669"/>
    <property type="project" value="UniProtKB-KW"/>
</dbReference>